<evidence type="ECO:0000256" key="1">
    <source>
        <dbReference type="ARBA" id="ARBA00002711"/>
    </source>
</evidence>
<dbReference type="EMBL" id="HE576758">
    <property type="protein sequence ID" value="CCC71182.1"/>
    <property type="molecule type" value="Genomic_DNA"/>
</dbReference>
<dbReference type="Pfam" id="PF17075">
    <property type="entry name" value="RRT14"/>
    <property type="match status" value="1"/>
</dbReference>
<evidence type="ECO:0000313" key="9">
    <source>
        <dbReference type="EMBL" id="CCC71182.1"/>
    </source>
</evidence>
<gene>
    <name evidence="9" type="primary">NCAS0G02950</name>
    <name evidence="7" type="synonym">RRT14</name>
    <name evidence="9" type="ordered locus">NCAS_0G02950</name>
</gene>
<evidence type="ECO:0000256" key="6">
    <source>
        <dbReference type="ARBA" id="ARBA00023242"/>
    </source>
</evidence>
<accession>G0VIE7</accession>
<name>G0VIE7_NAUCA</name>
<dbReference type="FunCoup" id="G0VIE7">
    <property type="interactions" value="305"/>
</dbReference>
<evidence type="ECO:0000256" key="3">
    <source>
        <dbReference type="ARBA" id="ARBA00007142"/>
    </source>
</evidence>
<keyword evidence="4 7" id="KW-0805">Transcription regulation</keyword>
<dbReference type="STRING" id="1064592.G0VIE7"/>
<sequence>MSSFSKTSQLQATSAVNSLLSNILPGSSKIKVRNEDQLTSRKKQKKSKAQLIDQNLKKRVELQERDVFKIKKKEKKQQKNKIKSRKVEHQQLDQLAKLEVLKKHKKEGTLTPREQEYLNKVIKLNTASAKSWELDDEEKEELKEIQKFILDKTTSSRDLKRKSKRRNKVKQFKEDIKQSTNNVSDHRYPGLTPGLAPVGLSDEEESSEEDDNGEDY</sequence>
<evidence type="ECO:0000256" key="5">
    <source>
        <dbReference type="ARBA" id="ARBA00023163"/>
    </source>
</evidence>
<evidence type="ECO:0000256" key="8">
    <source>
        <dbReference type="SAM" id="MobiDB-lite"/>
    </source>
</evidence>
<reference key="2">
    <citation type="submission" date="2011-08" db="EMBL/GenBank/DDBJ databases">
        <title>Genome sequence of Naumovozyma castellii.</title>
        <authorList>
            <person name="Gordon J.L."/>
            <person name="Armisen D."/>
            <person name="Proux-Wera E."/>
            <person name="OhEigeartaigh S.S."/>
            <person name="Byrne K.P."/>
            <person name="Wolfe K.H."/>
        </authorList>
    </citation>
    <scope>NUCLEOTIDE SEQUENCE</scope>
    <source>
        <strain>Type strain:CBS 4309</strain>
    </source>
</reference>
<reference evidence="9 10" key="1">
    <citation type="journal article" date="2011" name="Proc. Natl. Acad. Sci. U.S.A.">
        <title>Evolutionary erosion of yeast sex chromosomes by mating-type switching accidents.</title>
        <authorList>
            <person name="Gordon J.L."/>
            <person name="Armisen D."/>
            <person name="Proux-Wera E."/>
            <person name="Oheigeartaigh S.S."/>
            <person name="Byrne K.P."/>
            <person name="Wolfe K.H."/>
        </authorList>
    </citation>
    <scope>NUCLEOTIDE SEQUENCE [LARGE SCALE GENOMIC DNA]</scope>
    <source>
        <strain evidence="10">ATCC 76901 / BCRC 22586 / CBS 4309 / NBRC 1992 / NRRL Y-12630</strain>
    </source>
</reference>
<keyword evidence="10" id="KW-1185">Reference proteome</keyword>
<comment type="function">
    <text evidence="1 7">Involved in ribosome biogenesis, probably through modulation of rDNA transcription.</text>
</comment>
<feature type="region of interest" description="Disordered" evidence="8">
    <location>
        <begin position="30"/>
        <end position="51"/>
    </location>
</feature>
<evidence type="ECO:0000256" key="4">
    <source>
        <dbReference type="ARBA" id="ARBA00023015"/>
    </source>
</evidence>
<organism evidence="9 10">
    <name type="scientific">Naumovozyma castellii</name>
    <name type="common">Yeast</name>
    <name type="synonym">Saccharomyces castellii</name>
    <dbReference type="NCBI Taxonomy" id="27288"/>
    <lineage>
        <taxon>Eukaryota</taxon>
        <taxon>Fungi</taxon>
        <taxon>Dikarya</taxon>
        <taxon>Ascomycota</taxon>
        <taxon>Saccharomycotina</taxon>
        <taxon>Saccharomycetes</taxon>
        <taxon>Saccharomycetales</taxon>
        <taxon>Saccharomycetaceae</taxon>
        <taxon>Naumovozyma</taxon>
    </lineage>
</organism>
<feature type="compositionally biased region" description="Basic residues" evidence="8">
    <location>
        <begin position="159"/>
        <end position="170"/>
    </location>
</feature>
<keyword evidence="6 7" id="KW-0539">Nucleus</keyword>
<comment type="subcellular location">
    <subcellularLocation>
        <location evidence="2 7">Nucleus</location>
        <location evidence="2 7">Nucleolus</location>
    </subcellularLocation>
</comment>
<dbReference type="AlphaFoldDB" id="G0VIE7"/>
<dbReference type="KEGG" id="ncs:NCAS_0G02950"/>
<dbReference type="RefSeq" id="XP_003677534.1">
    <property type="nucleotide sequence ID" value="XM_003677486.1"/>
</dbReference>
<protein>
    <recommendedName>
        <fullName evidence="7">Regulator of rDNA transcription 14</fullName>
    </recommendedName>
</protein>
<dbReference type="HOGENOM" id="CLU_095038_0_0_1"/>
<proteinExistence type="inferred from homology"/>
<dbReference type="GO" id="GO:0005730">
    <property type="term" value="C:nucleolus"/>
    <property type="evidence" value="ECO:0007669"/>
    <property type="project" value="UniProtKB-SubCell"/>
</dbReference>
<feature type="region of interest" description="Disordered" evidence="8">
    <location>
        <begin position="156"/>
        <end position="216"/>
    </location>
</feature>
<feature type="compositionally biased region" description="Acidic residues" evidence="8">
    <location>
        <begin position="201"/>
        <end position="216"/>
    </location>
</feature>
<evidence type="ECO:0000313" key="10">
    <source>
        <dbReference type="Proteomes" id="UP000001640"/>
    </source>
</evidence>
<evidence type="ECO:0000256" key="7">
    <source>
        <dbReference type="RuleBase" id="RU362137"/>
    </source>
</evidence>
<dbReference type="eggNOG" id="ENOG502S1G1">
    <property type="taxonomic scope" value="Eukaryota"/>
</dbReference>
<dbReference type="OrthoDB" id="4069371at2759"/>
<dbReference type="OMA" id="GHAMEAK"/>
<comment type="similarity">
    <text evidence="3 7">Belongs to the RRT14 family.</text>
</comment>
<keyword evidence="5 7" id="KW-0804">Transcription</keyword>
<evidence type="ECO:0000256" key="2">
    <source>
        <dbReference type="ARBA" id="ARBA00004604"/>
    </source>
</evidence>
<dbReference type="Proteomes" id="UP000001640">
    <property type="component" value="Chromosome 7"/>
</dbReference>
<dbReference type="GeneID" id="96904847"/>
<dbReference type="InterPro" id="IPR031404">
    <property type="entry name" value="Rrt14"/>
</dbReference>
<dbReference type="InParanoid" id="G0VIE7"/>